<accession>A0AAN0MFK2</accession>
<feature type="transmembrane region" description="Helical" evidence="2">
    <location>
        <begin position="129"/>
        <end position="154"/>
    </location>
</feature>
<proteinExistence type="predicted"/>
<sequence>MATWIATVTSLLVLGLVMGFSPTLYGICLAYLVQGAPGRRAVAWISLGLAIGCTLLFIVYQFVDGAIVSTYLSSGVRAIVMQRWVDLVAGVLLLLAAGLLSWRARRGPTAPRPKPDRPHRTDDSSPRTAAALGFANAFMGSSGFATMYIVARVVSVVGPDLALRALVYLAFVPTLVGPYLILAWSWNRWPRMAASITRVYDLVVHRDYHRLVIIGLVAGGVLFIGLGIKGFVDLA</sequence>
<keyword evidence="4" id="KW-1185">Reference proteome</keyword>
<evidence type="ECO:0000313" key="4">
    <source>
        <dbReference type="Proteomes" id="UP001431656"/>
    </source>
</evidence>
<feature type="transmembrane region" description="Helical" evidence="2">
    <location>
        <begin position="166"/>
        <end position="187"/>
    </location>
</feature>
<feature type="transmembrane region" description="Helical" evidence="2">
    <location>
        <begin position="208"/>
        <end position="228"/>
    </location>
</feature>
<feature type="region of interest" description="Disordered" evidence="1">
    <location>
        <begin position="107"/>
        <end position="126"/>
    </location>
</feature>
<reference evidence="3" key="1">
    <citation type="journal article" date="2024" name="Int. J. Syst. Evol. Microbiol.">
        <title>Brooklawnia propionicigenes sp. nov., a facultatively anaerobic, propionate-producing bacterium isolated from a methanogenic reactor treating waste from cattle farms.</title>
        <authorList>
            <person name="Akita Y."/>
            <person name="Ueki A."/>
            <person name="Tonouchi A."/>
            <person name="Sugawara Y."/>
            <person name="Honma S."/>
            <person name="Kaku N."/>
            <person name="Ueki K."/>
        </authorList>
    </citation>
    <scope>NUCLEOTIDE SEQUENCE</scope>
    <source>
        <strain evidence="3">SH051</strain>
    </source>
</reference>
<dbReference type="KEGG" id="broo:brsh051_08530"/>
<keyword evidence="2" id="KW-0812">Transmembrane</keyword>
<evidence type="ECO:0000256" key="2">
    <source>
        <dbReference type="SAM" id="Phobius"/>
    </source>
</evidence>
<evidence type="ECO:0008006" key="5">
    <source>
        <dbReference type="Google" id="ProtNLM"/>
    </source>
</evidence>
<dbReference type="EMBL" id="AP028056">
    <property type="protein sequence ID" value="BEH01572.1"/>
    <property type="molecule type" value="Genomic_DNA"/>
</dbReference>
<feature type="transmembrane region" description="Helical" evidence="2">
    <location>
        <begin position="83"/>
        <end position="102"/>
    </location>
</feature>
<organism evidence="3 4">
    <name type="scientific">Brooklawnia propionicigenes</name>
    <dbReference type="NCBI Taxonomy" id="3041175"/>
    <lineage>
        <taxon>Bacteria</taxon>
        <taxon>Bacillati</taxon>
        <taxon>Actinomycetota</taxon>
        <taxon>Actinomycetes</taxon>
        <taxon>Propionibacteriales</taxon>
        <taxon>Propionibacteriaceae</taxon>
        <taxon>Brooklawnia</taxon>
    </lineage>
</organism>
<keyword evidence="2" id="KW-0472">Membrane</keyword>
<evidence type="ECO:0000313" key="3">
    <source>
        <dbReference type="EMBL" id="BEH01572.1"/>
    </source>
</evidence>
<feature type="compositionally biased region" description="Basic and acidic residues" evidence="1">
    <location>
        <begin position="113"/>
        <end position="125"/>
    </location>
</feature>
<feature type="transmembrane region" description="Helical" evidence="2">
    <location>
        <begin position="12"/>
        <end position="34"/>
    </location>
</feature>
<name>A0AAN0MFK2_9ACTN</name>
<gene>
    <name evidence="3" type="ORF">brsh051_08530</name>
</gene>
<protein>
    <recommendedName>
        <fullName evidence="5">GAP family protein</fullName>
    </recommendedName>
</protein>
<dbReference type="Proteomes" id="UP001431656">
    <property type="component" value="Chromosome"/>
</dbReference>
<dbReference type="AlphaFoldDB" id="A0AAN0MFK2"/>
<feature type="transmembrane region" description="Helical" evidence="2">
    <location>
        <begin position="41"/>
        <end position="63"/>
    </location>
</feature>
<evidence type="ECO:0000256" key="1">
    <source>
        <dbReference type="SAM" id="MobiDB-lite"/>
    </source>
</evidence>
<keyword evidence="2" id="KW-1133">Transmembrane helix</keyword>